<gene>
    <name evidence="2" type="ORF">GBK04_13330</name>
</gene>
<dbReference type="AlphaFoldDB" id="A0A7C9FPB0"/>
<dbReference type="InterPro" id="IPR000182">
    <property type="entry name" value="GNAT_dom"/>
</dbReference>
<keyword evidence="2" id="KW-0808">Transferase</keyword>
<name>A0A7C9FPB0_9BACT</name>
<evidence type="ECO:0000313" key="2">
    <source>
        <dbReference type="EMBL" id="MPR34311.1"/>
    </source>
</evidence>
<protein>
    <submittedName>
        <fullName evidence="2">GNAT family N-acetyltransferase</fullName>
    </submittedName>
</protein>
<dbReference type="RefSeq" id="WP_152760413.1">
    <property type="nucleotide sequence ID" value="NZ_WHLY01000002.1"/>
</dbReference>
<keyword evidence="3" id="KW-1185">Reference proteome</keyword>
<comment type="caution">
    <text evidence="2">The sequence shown here is derived from an EMBL/GenBank/DDBJ whole genome shotgun (WGS) entry which is preliminary data.</text>
</comment>
<dbReference type="GO" id="GO:0016747">
    <property type="term" value="F:acyltransferase activity, transferring groups other than amino-acyl groups"/>
    <property type="evidence" value="ECO:0007669"/>
    <property type="project" value="InterPro"/>
</dbReference>
<dbReference type="Pfam" id="PF00583">
    <property type="entry name" value="Acetyltransf_1"/>
    <property type="match status" value="1"/>
</dbReference>
<accession>A0A7C9FPB0</accession>
<dbReference type="Gene3D" id="3.40.630.30">
    <property type="match status" value="1"/>
</dbReference>
<proteinExistence type="predicted"/>
<dbReference type="PROSITE" id="PS51186">
    <property type="entry name" value="GNAT"/>
    <property type="match status" value="1"/>
</dbReference>
<dbReference type="InterPro" id="IPR016181">
    <property type="entry name" value="Acyl_CoA_acyltransferase"/>
</dbReference>
<sequence length="184" mass="21444">METEQLKPVGVGERLERIRVGDADALSALCLEIYPQYYLHLWHDNGAWYQHMRYSPAALARELADAQTEFYWIKKEGYPVGYLKINLYARPDVDALPGAGLEIERIYLLRAYAGMGLGQGAMAWAEAVARWLGRDYAFLYTMDSSDARWFYEKIGYEKRGETRLAFEKMKPEYRGMYLMIKELR</sequence>
<reference evidence="2 3" key="1">
    <citation type="submission" date="2019-10" db="EMBL/GenBank/DDBJ databases">
        <title>Draft Genome Sequence of Cytophagaceae sp. SJW1-29.</title>
        <authorList>
            <person name="Choi A."/>
        </authorList>
    </citation>
    <scope>NUCLEOTIDE SEQUENCE [LARGE SCALE GENOMIC DNA]</scope>
    <source>
        <strain evidence="2 3">SJW1-29</strain>
    </source>
</reference>
<dbReference type="Proteomes" id="UP000479293">
    <property type="component" value="Unassembled WGS sequence"/>
</dbReference>
<evidence type="ECO:0000259" key="1">
    <source>
        <dbReference type="PROSITE" id="PS51186"/>
    </source>
</evidence>
<organism evidence="2 3">
    <name type="scientific">Salmonirosea aquatica</name>
    <dbReference type="NCBI Taxonomy" id="2654236"/>
    <lineage>
        <taxon>Bacteria</taxon>
        <taxon>Pseudomonadati</taxon>
        <taxon>Bacteroidota</taxon>
        <taxon>Cytophagia</taxon>
        <taxon>Cytophagales</taxon>
        <taxon>Spirosomataceae</taxon>
        <taxon>Salmonirosea</taxon>
    </lineage>
</organism>
<feature type="domain" description="N-acetyltransferase" evidence="1">
    <location>
        <begin position="32"/>
        <end position="184"/>
    </location>
</feature>
<evidence type="ECO:0000313" key="3">
    <source>
        <dbReference type="Proteomes" id="UP000479293"/>
    </source>
</evidence>
<dbReference type="SUPFAM" id="SSF55729">
    <property type="entry name" value="Acyl-CoA N-acyltransferases (Nat)"/>
    <property type="match status" value="1"/>
</dbReference>
<dbReference type="EMBL" id="WHLY01000002">
    <property type="protein sequence ID" value="MPR34311.1"/>
    <property type="molecule type" value="Genomic_DNA"/>
</dbReference>